<dbReference type="InterPro" id="IPR029063">
    <property type="entry name" value="SAM-dependent_MTases_sf"/>
</dbReference>
<dbReference type="PANTHER" id="PTHR43591">
    <property type="entry name" value="METHYLTRANSFERASE"/>
    <property type="match status" value="1"/>
</dbReference>
<dbReference type="KEGG" id="nti:DNFV4_04438"/>
<dbReference type="Pfam" id="PF08241">
    <property type="entry name" value="Methyltransf_11"/>
    <property type="match status" value="1"/>
</dbReference>
<keyword evidence="2" id="KW-0808">Transferase</keyword>
<proteinExistence type="predicted"/>
<protein>
    <submittedName>
        <fullName evidence="2">Class I SAM-dependent methyltransferase</fullName>
    </submittedName>
</protein>
<dbReference type="GO" id="GO:0008757">
    <property type="term" value="F:S-adenosylmethionine-dependent methyltransferase activity"/>
    <property type="evidence" value="ECO:0007669"/>
    <property type="project" value="InterPro"/>
</dbReference>
<organism evidence="2 3">
    <name type="scientific">Nitrospira tepida</name>
    <dbReference type="NCBI Taxonomy" id="2973512"/>
    <lineage>
        <taxon>Bacteria</taxon>
        <taxon>Pseudomonadati</taxon>
        <taxon>Nitrospirota</taxon>
        <taxon>Nitrospiria</taxon>
        <taxon>Nitrospirales</taxon>
        <taxon>Nitrospiraceae</taxon>
        <taxon>Nitrospira</taxon>
    </lineage>
</organism>
<keyword evidence="3" id="KW-1185">Reference proteome</keyword>
<accession>A0AA86N3P3</accession>
<gene>
    <name evidence="2" type="ORF">DNFV4_04438</name>
</gene>
<name>A0AA86N3P3_9BACT</name>
<dbReference type="InterPro" id="IPR013216">
    <property type="entry name" value="Methyltransf_11"/>
</dbReference>
<keyword evidence="2" id="KW-0489">Methyltransferase</keyword>
<dbReference type="CDD" id="cd02440">
    <property type="entry name" value="AdoMet_MTases"/>
    <property type="match status" value="1"/>
</dbReference>
<evidence type="ECO:0000313" key="2">
    <source>
        <dbReference type="EMBL" id="CAI4033996.1"/>
    </source>
</evidence>
<evidence type="ECO:0000313" key="3">
    <source>
        <dbReference type="Proteomes" id="UP001179121"/>
    </source>
</evidence>
<sequence>MKGAEQRNRPAAGSTSAEQRYWDDVARAWTKGGPDRLWRAHSDAVNLGLCARWLTRAPIRRLLKTDLFDEAVGEGLWTFLMSRAEVVVGMDVSITALRGAASARPHAAMACADVRRLPFADDSFDAVVSNSTLDHFHSLTEMAASLRELSRTVRPGGQLVITIDNLANPIIALRNSLPFRWLNRLGVVPYYVGATCGPGPFGRMIEEAGLEILESTAILHCPRVMGVRVARWLQAHATTTLQARFGRWLMTWECLARFPTRYLTGNFVAMRCRKPSREAA</sequence>
<feature type="domain" description="Methyltransferase type 11" evidence="1">
    <location>
        <begin position="71"/>
        <end position="161"/>
    </location>
</feature>
<dbReference type="AlphaFoldDB" id="A0AA86N3P3"/>
<dbReference type="SUPFAM" id="SSF53335">
    <property type="entry name" value="S-adenosyl-L-methionine-dependent methyltransferases"/>
    <property type="match status" value="1"/>
</dbReference>
<dbReference type="GO" id="GO:0032259">
    <property type="term" value="P:methylation"/>
    <property type="evidence" value="ECO:0007669"/>
    <property type="project" value="UniProtKB-KW"/>
</dbReference>
<dbReference type="Proteomes" id="UP001179121">
    <property type="component" value="Chromosome"/>
</dbReference>
<dbReference type="Gene3D" id="3.40.50.150">
    <property type="entry name" value="Vaccinia Virus protein VP39"/>
    <property type="match status" value="1"/>
</dbReference>
<dbReference type="RefSeq" id="WP_289271417.1">
    <property type="nucleotide sequence ID" value="NZ_OX365700.1"/>
</dbReference>
<dbReference type="EMBL" id="OX365700">
    <property type="protein sequence ID" value="CAI4033996.1"/>
    <property type="molecule type" value="Genomic_DNA"/>
</dbReference>
<dbReference type="PANTHER" id="PTHR43591:SF110">
    <property type="entry name" value="RHODANESE DOMAIN-CONTAINING PROTEIN"/>
    <property type="match status" value="1"/>
</dbReference>
<evidence type="ECO:0000259" key="1">
    <source>
        <dbReference type="Pfam" id="PF08241"/>
    </source>
</evidence>
<reference evidence="2" key="1">
    <citation type="submission" date="2022-10" db="EMBL/GenBank/DDBJ databases">
        <authorList>
            <person name="Koch H."/>
        </authorList>
    </citation>
    <scope>NUCLEOTIDE SEQUENCE</scope>
    <source>
        <strain evidence="2">DNF</strain>
    </source>
</reference>